<dbReference type="Proteomes" id="UP000789405">
    <property type="component" value="Unassembled WGS sequence"/>
</dbReference>
<accession>A0A9N9I1G5</accession>
<evidence type="ECO:0000313" key="2">
    <source>
        <dbReference type="Proteomes" id="UP000789405"/>
    </source>
</evidence>
<name>A0A9N9I1G5_9GLOM</name>
<organism evidence="1 2">
    <name type="scientific">Dentiscutata erythropus</name>
    <dbReference type="NCBI Taxonomy" id="1348616"/>
    <lineage>
        <taxon>Eukaryota</taxon>
        <taxon>Fungi</taxon>
        <taxon>Fungi incertae sedis</taxon>
        <taxon>Mucoromycota</taxon>
        <taxon>Glomeromycotina</taxon>
        <taxon>Glomeromycetes</taxon>
        <taxon>Diversisporales</taxon>
        <taxon>Gigasporaceae</taxon>
        <taxon>Dentiscutata</taxon>
    </lineage>
</organism>
<comment type="caution">
    <text evidence="1">The sequence shown here is derived from an EMBL/GenBank/DDBJ whole genome shotgun (WGS) entry which is preliminary data.</text>
</comment>
<gene>
    <name evidence="1" type="ORF">DERYTH_LOCUS13956</name>
</gene>
<keyword evidence="2" id="KW-1185">Reference proteome</keyword>
<reference evidence="1" key="1">
    <citation type="submission" date="2021-06" db="EMBL/GenBank/DDBJ databases">
        <authorList>
            <person name="Kallberg Y."/>
            <person name="Tangrot J."/>
            <person name="Rosling A."/>
        </authorList>
    </citation>
    <scope>NUCLEOTIDE SEQUENCE</scope>
    <source>
        <strain evidence="1">MA453B</strain>
    </source>
</reference>
<protein>
    <submittedName>
        <fullName evidence="1">6237_t:CDS:1</fullName>
    </submittedName>
</protein>
<sequence length="46" mass="5737">IFAFWVWPYKRHYEYRIDVEKNKVFGQYLEVFHIAGLEELIPDTKF</sequence>
<dbReference type="EMBL" id="CAJVPY010010173">
    <property type="protein sequence ID" value="CAG8716202.1"/>
    <property type="molecule type" value="Genomic_DNA"/>
</dbReference>
<evidence type="ECO:0000313" key="1">
    <source>
        <dbReference type="EMBL" id="CAG8716202.1"/>
    </source>
</evidence>
<dbReference type="AlphaFoldDB" id="A0A9N9I1G5"/>
<proteinExistence type="predicted"/>
<feature type="non-terminal residue" evidence="1">
    <location>
        <position position="1"/>
    </location>
</feature>